<feature type="transmembrane region" description="Helical" evidence="2">
    <location>
        <begin position="89"/>
        <end position="110"/>
    </location>
</feature>
<evidence type="ECO:0008006" key="5">
    <source>
        <dbReference type="Google" id="ProtNLM"/>
    </source>
</evidence>
<feature type="compositionally biased region" description="Polar residues" evidence="1">
    <location>
        <begin position="421"/>
        <end position="437"/>
    </location>
</feature>
<accession>A0A519BFL1</accession>
<gene>
    <name evidence="3" type="ORF">EVJ46_07625</name>
</gene>
<evidence type="ECO:0000256" key="1">
    <source>
        <dbReference type="SAM" id="MobiDB-lite"/>
    </source>
</evidence>
<protein>
    <recommendedName>
        <fullName evidence="5">Glycosyltransferase RgtA/B/C/D-like domain-containing protein</fullName>
    </recommendedName>
</protein>
<keyword evidence="2" id="KW-0472">Membrane</keyword>
<evidence type="ECO:0000313" key="4">
    <source>
        <dbReference type="Proteomes" id="UP000316562"/>
    </source>
</evidence>
<proteinExistence type="predicted"/>
<reference evidence="3 4" key="1">
    <citation type="journal article" date="2019" name="ISME J.">
        <title>Insights into ecological role of a new deltaproteobacterial order Candidatus Acidulodesulfobacterales by metagenomics and metatranscriptomics.</title>
        <authorList>
            <person name="Tan S."/>
            <person name="Liu J."/>
            <person name="Fang Y."/>
            <person name="Hedlund B.P."/>
            <person name="Lian Z.H."/>
            <person name="Huang L.Y."/>
            <person name="Li J.T."/>
            <person name="Huang L.N."/>
            <person name="Li W.J."/>
            <person name="Jiang H.C."/>
            <person name="Dong H.L."/>
            <person name="Shu W.S."/>
        </authorList>
    </citation>
    <scope>NUCLEOTIDE SEQUENCE [LARGE SCALE GENOMIC DNA]</scope>
    <source>
        <strain evidence="3">AP2</strain>
    </source>
</reference>
<feature type="transmembrane region" description="Helical" evidence="2">
    <location>
        <begin position="230"/>
        <end position="246"/>
    </location>
</feature>
<feature type="transmembrane region" description="Helical" evidence="2">
    <location>
        <begin position="290"/>
        <end position="310"/>
    </location>
</feature>
<feature type="region of interest" description="Disordered" evidence="1">
    <location>
        <begin position="414"/>
        <end position="461"/>
    </location>
</feature>
<organism evidence="3 4">
    <name type="scientific">Acididesulfobacter guangdongensis</name>
    <dbReference type="NCBI Taxonomy" id="2597225"/>
    <lineage>
        <taxon>Bacteria</taxon>
        <taxon>Deltaproteobacteria</taxon>
        <taxon>Candidatus Acidulodesulfobacterales</taxon>
        <taxon>Candidatus Acididesulfobacter</taxon>
    </lineage>
</organism>
<feature type="transmembrane region" description="Helical" evidence="2">
    <location>
        <begin position="505"/>
        <end position="525"/>
    </location>
</feature>
<feature type="transmembrane region" description="Helical" evidence="2">
    <location>
        <begin position="180"/>
        <end position="201"/>
    </location>
</feature>
<keyword evidence="2" id="KW-1133">Transmembrane helix</keyword>
<feature type="transmembrane region" description="Helical" evidence="2">
    <location>
        <begin position="360"/>
        <end position="382"/>
    </location>
</feature>
<comment type="caution">
    <text evidence="3">The sequence shown here is derived from an EMBL/GenBank/DDBJ whole genome shotgun (WGS) entry which is preliminary data.</text>
</comment>
<feature type="compositionally biased region" description="Basic and acidic residues" evidence="1">
    <location>
        <begin position="440"/>
        <end position="461"/>
    </location>
</feature>
<keyword evidence="2" id="KW-0812">Transmembrane</keyword>
<dbReference type="EMBL" id="SGBC01000003">
    <property type="protein sequence ID" value="RZD16053.1"/>
    <property type="molecule type" value="Genomic_DNA"/>
</dbReference>
<dbReference type="Proteomes" id="UP000316562">
    <property type="component" value="Unassembled WGS sequence"/>
</dbReference>
<feature type="transmembrane region" description="Helical" evidence="2">
    <location>
        <begin position="537"/>
        <end position="555"/>
    </location>
</feature>
<sequence length="692" mass="77944">MKRTLNILYKIFILIFLAGFIGLWLTGLFHISNLWRGDSDNAFPVIAGNAILHGNFLLKGYYLSSLVTYYPVDLYLNALFIKLLGFRPLLIHIVPFFIYLALIAVAYLYVREPYVSYNNRIKTGEKYNNSEINNTNINNTKTHNTDIHNDNAHTNKTNAINRVNKLKIVNMHKDKNYRKISAAGILMIFLFLGLPVKAFAFFMLQELHGSTIVISLIAILLFNRFLKVKSGGFIFLATGAAVLAIDALNDNLSLIICAAPLFAVLFLYYYKNTAAAAQQTFSYIKNRYFYAMAAIISAVLIKEAAVHLIANMGGFKVSRALPVAFIHLRKISENIYFYFDGLLRLFDINFFGKMLFSESAFLTLSKFIILAAVFGLVIYALIAKIKENYSNAINLILIKKTGTIVRPEAKNIESELKPEQESGSGTGSKLESGSWSESGLKPESKLKPKSESENSGFKSEDKAGSLKFDAADKDFIDFTLSAAVIFLSAAFLLSDIAISRASARYLTPVAVYALILSFRIVPGYIFKYIEKTKFKIVAAFIIVVYMAAFINQAMYPIPKSPFRPLGKWLLKHHLNYGYGSYCDAGIITLMTDGKVKVRQTLFNSSYSDKLVQYKWLSKTGWYKKKGFFVIYSEHFIYGSINKRLIIKEFGKPGKIYIEDFQGTIGRAYGRPAGKNTMPPYVILIYNKGINID</sequence>
<name>A0A519BFL1_ACIG2</name>
<feature type="transmembrane region" description="Helical" evidence="2">
    <location>
        <begin position="475"/>
        <end position="493"/>
    </location>
</feature>
<evidence type="ECO:0000256" key="2">
    <source>
        <dbReference type="SAM" id="Phobius"/>
    </source>
</evidence>
<feature type="transmembrane region" description="Helical" evidence="2">
    <location>
        <begin position="207"/>
        <end position="223"/>
    </location>
</feature>
<evidence type="ECO:0000313" key="3">
    <source>
        <dbReference type="EMBL" id="RZD16053.1"/>
    </source>
</evidence>
<dbReference type="AlphaFoldDB" id="A0A519BFL1"/>
<feature type="transmembrane region" description="Helical" evidence="2">
    <location>
        <begin position="7"/>
        <end position="31"/>
    </location>
</feature>
<feature type="transmembrane region" description="Helical" evidence="2">
    <location>
        <begin position="252"/>
        <end position="270"/>
    </location>
</feature>